<feature type="compositionally biased region" description="Basic and acidic residues" evidence="1">
    <location>
        <begin position="28"/>
        <end position="40"/>
    </location>
</feature>
<protein>
    <submittedName>
        <fullName evidence="2">Uncharacterized protein</fullName>
    </submittedName>
</protein>
<accession>A0A8T2J718</accession>
<dbReference type="Proteomes" id="UP000812440">
    <property type="component" value="Chromosome 4"/>
</dbReference>
<proteinExistence type="predicted"/>
<organism evidence="2 3">
    <name type="scientific">Hymenochirus boettgeri</name>
    <name type="common">Congo dwarf clawed frog</name>
    <dbReference type="NCBI Taxonomy" id="247094"/>
    <lineage>
        <taxon>Eukaryota</taxon>
        <taxon>Metazoa</taxon>
        <taxon>Chordata</taxon>
        <taxon>Craniata</taxon>
        <taxon>Vertebrata</taxon>
        <taxon>Euteleostomi</taxon>
        <taxon>Amphibia</taxon>
        <taxon>Batrachia</taxon>
        <taxon>Anura</taxon>
        <taxon>Pipoidea</taxon>
        <taxon>Pipidae</taxon>
        <taxon>Pipinae</taxon>
        <taxon>Hymenochirus</taxon>
    </lineage>
</organism>
<gene>
    <name evidence="2" type="ORF">GDO86_008778</name>
</gene>
<dbReference type="AlphaFoldDB" id="A0A8T2J718"/>
<keyword evidence="3" id="KW-1185">Reference proteome</keyword>
<evidence type="ECO:0000313" key="2">
    <source>
        <dbReference type="EMBL" id="KAG8438216.1"/>
    </source>
</evidence>
<reference evidence="2" key="1">
    <citation type="thesis" date="2020" institute="ProQuest LLC" country="789 East Eisenhower Parkway, Ann Arbor, MI, USA">
        <title>Comparative Genomics and Chromosome Evolution.</title>
        <authorList>
            <person name="Mudd A.B."/>
        </authorList>
    </citation>
    <scope>NUCLEOTIDE SEQUENCE</scope>
    <source>
        <strain evidence="2">Female2</strain>
        <tissue evidence="2">Blood</tissue>
    </source>
</reference>
<feature type="region of interest" description="Disordered" evidence="1">
    <location>
        <begin position="66"/>
        <end position="101"/>
    </location>
</feature>
<dbReference type="EMBL" id="JAACNH010000007">
    <property type="protein sequence ID" value="KAG8438216.1"/>
    <property type="molecule type" value="Genomic_DNA"/>
</dbReference>
<evidence type="ECO:0000256" key="1">
    <source>
        <dbReference type="SAM" id="MobiDB-lite"/>
    </source>
</evidence>
<comment type="caution">
    <text evidence="2">The sequence shown here is derived from an EMBL/GenBank/DDBJ whole genome shotgun (WGS) entry which is preliminary data.</text>
</comment>
<feature type="compositionally biased region" description="Polar residues" evidence="1">
    <location>
        <begin position="91"/>
        <end position="101"/>
    </location>
</feature>
<name>A0A8T2J718_9PIPI</name>
<feature type="region of interest" description="Disordered" evidence="1">
    <location>
        <begin position="20"/>
        <end position="40"/>
    </location>
</feature>
<feature type="compositionally biased region" description="Basic and acidic residues" evidence="1">
    <location>
        <begin position="77"/>
        <end position="90"/>
    </location>
</feature>
<dbReference type="OrthoDB" id="8767066at2759"/>
<evidence type="ECO:0000313" key="3">
    <source>
        <dbReference type="Proteomes" id="UP000812440"/>
    </source>
</evidence>
<sequence>MDQGWKIFWRNEDLRSGSFNKSLNSSEETMKDNHHEKKCDTHNDGQMCRLHRNSTLIKKSVEVEPSIQQLHGPPWIHPEDTTREEHKTNDENMNITSKKLL</sequence>